<name>A0ABX7SI52_9CAUL</name>
<organism evidence="1 2">
    <name type="scientific">Brevundimonas pondensis</name>
    <dbReference type="NCBI Taxonomy" id="2774189"/>
    <lineage>
        <taxon>Bacteria</taxon>
        <taxon>Pseudomonadati</taxon>
        <taxon>Pseudomonadota</taxon>
        <taxon>Alphaproteobacteria</taxon>
        <taxon>Caulobacterales</taxon>
        <taxon>Caulobacteraceae</taxon>
        <taxon>Brevundimonas</taxon>
    </lineage>
</organism>
<evidence type="ECO:0000313" key="2">
    <source>
        <dbReference type="Proteomes" id="UP000663942"/>
    </source>
</evidence>
<accession>A0ABX7SI52</accession>
<protein>
    <recommendedName>
        <fullName evidence="3">HEPN AbiU2-like domain-containing protein</fullName>
    </recommendedName>
</protein>
<gene>
    <name evidence="1" type="ORF">IFE19_13310</name>
</gene>
<dbReference type="EMBL" id="CP062006">
    <property type="protein sequence ID" value="QTC87088.1"/>
    <property type="molecule type" value="Genomic_DNA"/>
</dbReference>
<evidence type="ECO:0008006" key="3">
    <source>
        <dbReference type="Google" id="ProtNLM"/>
    </source>
</evidence>
<sequence length="214" mass="24515">MRTLQAATDRLFRDYYAHCQRADEDTLFHLFNSLHSFSDKLPRDRRDTFFGSPSFVSLKALRNFFHHEAELLSSISVVSDFDPTLSVELMRVCLIERALIERAAEEAAKRVRKGKRPPSVEAALNWYGDVADIEPAVFNVMVDAYEVIKGLDIAPASPAFRLYEESYEDEARRGIEHRLQGRIGCHAGAVNEVLRAMHDKVQRRREAFDRSEAV</sequence>
<keyword evidence="2" id="KW-1185">Reference proteome</keyword>
<proteinExistence type="predicted"/>
<dbReference type="RefSeq" id="WP_207823056.1">
    <property type="nucleotide sequence ID" value="NZ_CP062006.1"/>
</dbReference>
<reference evidence="1 2" key="1">
    <citation type="submission" date="2020-09" db="EMBL/GenBank/DDBJ databases">
        <title>Brevundimonas sp. LVF1 isolated from an oligotrophic pond in Goettingen, Germany.</title>
        <authorList>
            <person name="Friedrich I."/>
            <person name="Klassen A."/>
            <person name="Neubauer H."/>
            <person name="Schneider D."/>
            <person name="Hertel R."/>
            <person name="Daniel R."/>
        </authorList>
    </citation>
    <scope>NUCLEOTIDE SEQUENCE [LARGE SCALE GENOMIC DNA]</scope>
    <source>
        <strain evidence="1 2">LVF1</strain>
    </source>
</reference>
<evidence type="ECO:0000313" key="1">
    <source>
        <dbReference type="EMBL" id="QTC87088.1"/>
    </source>
</evidence>
<dbReference type="Proteomes" id="UP000663942">
    <property type="component" value="Chromosome"/>
</dbReference>